<dbReference type="AlphaFoldDB" id="A0A3B9KX17"/>
<dbReference type="Proteomes" id="UP000259173">
    <property type="component" value="Unassembled WGS sequence"/>
</dbReference>
<protein>
    <submittedName>
        <fullName evidence="2">Uncharacterized protein</fullName>
    </submittedName>
</protein>
<sequence>MSHPLNRPASRIGDAQSDSTQDLSQARNGLASGARRSFVLEPRSADEFVLVAKWHRSVEALVFYVDALIGWAPIEVTDIPIELVDEHGTKWQLCRLCYSGPLKGRDRLIANAKRLLNQLTDWIEPEILLSCSAPDTPGQAA</sequence>
<gene>
    <name evidence="2" type="ORF">DCG65_01315</name>
</gene>
<evidence type="ECO:0000313" key="2">
    <source>
        <dbReference type="EMBL" id="HAE93167.1"/>
    </source>
</evidence>
<name>A0A3B9KX17_9PROT</name>
<dbReference type="EMBL" id="DMBR01000038">
    <property type="protein sequence ID" value="HAE93167.1"/>
    <property type="molecule type" value="Genomic_DNA"/>
</dbReference>
<organism evidence="2 3">
    <name type="scientific">Hyphomonas atlantica</name>
    <dbReference type="NCBI Taxonomy" id="1280948"/>
    <lineage>
        <taxon>Bacteria</taxon>
        <taxon>Pseudomonadati</taxon>
        <taxon>Pseudomonadota</taxon>
        <taxon>Alphaproteobacteria</taxon>
        <taxon>Hyphomonadales</taxon>
        <taxon>Hyphomonadaceae</taxon>
        <taxon>Hyphomonas</taxon>
    </lineage>
</organism>
<dbReference type="RefSeq" id="WP_348763333.1">
    <property type="nucleotide sequence ID" value="NZ_CAXEMP010000189.1"/>
</dbReference>
<feature type="region of interest" description="Disordered" evidence="1">
    <location>
        <begin position="1"/>
        <end position="26"/>
    </location>
</feature>
<proteinExistence type="predicted"/>
<reference evidence="2 3" key="1">
    <citation type="journal article" date="2018" name="Nat. Biotechnol.">
        <title>A standardized bacterial taxonomy based on genome phylogeny substantially revises the tree of life.</title>
        <authorList>
            <person name="Parks D.H."/>
            <person name="Chuvochina M."/>
            <person name="Waite D.W."/>
            <person name="Rinke C."/>
            <person name="Skarshewski A."/>
            <person name="Chaumeil P.A."/>
            <person name="Hugenholtz P."/>
        </authorList>
    </citation>
    <scope>NUCLEOTIDE SEQUENCE [LARGE SCALE GENOMIC DNA]</scope>
    <source>
        <strain evidence="2">UBA8557</strain>
    </source>
</reference>
<feature type="compositionally biased region" description="Polar residues" evidence="1">
    <location>
        <begin position="16"/>
        <end position="26"/>
    </location>
</feature>
<evidence type="ECO:0000313" key="3">
    <source>
        <dbReference type="Proteomes" id="UP000259173"/>
    </source>
</evidence>
<evidence type="ECO:0000256" key="1">
    <source>
        <dbReference type="SAM" id="MobiDB-lite"/>
    </source>
</evidence>
<comment type="caution">
    <text evidence="2">The sequence shown here is derived from an EMBL/GenBank/DDBJ whole genome shotgun (WGS) entry which is preliminary data.</text>
</comment>
<accession>A0A3B9KX17</accession>